<reference evidence="2" key="1">
    <citation type="journal article" date="2020" name="Nat. Commun.">
        <title>Large-scale genome sequencing of mycorrhizal fungi provides insights into the early evolution of symbiotic traits.</title>
        <authorList>
            <person name="Miyauchi S."/>
            <person name="Kiss E."/>
            <person name="Kuo A."/>
            <person name="Drula E."/>
            <person name="Kohler A."/>
            <person name="Sanchez-Garcia M."/>
            <person name="Morin E."/>
            <person name="Andreopoulos B."/>
            <person name="Barry K.W."/>
            <person name="Bonito G."/>
            <person name="Buee M."/>
            <person name="Carver A."/>
            <person name="Chen C."/>
            <person name="Cichocki N."/>
            <person name="Clum A."/>
            <person name="Culley D."/>
            <person name="Crous P.W."/>
            <person name="Fauchery L."/>
            <person name="Girlanda M."/>
            <person name="Hayes R.D."/>
            <person name="Keri Z."/>
            <person name="LaButti K."/>
            <person name="Lipzen A."/>
            <person name="Lombard V."/>
            <person name="Magnuson J."/>
            <person name="Maillard F."/>
            <person name="Murat C."/>
            <person name="Nolan M."/>
            <person name="Ohm R.A."/>
            <person name="Pangilinan J."/>
            <person name="Pereira M.F."/>
            <person name="Perotto S."/>
            <person name="Peter M."/>
            <person name="Pfister S."/>
            <person name="Riley R."/>
            <person name="Sitrit Y."/>
            <person name="Stielow J.B."/>
            <person name="Szollosi G."/>
            <person name="Zifcakova L."/>
            <person name="Stursova M."/>
            <person name="Spatafora J.W."/>
            <person name="Tedersoo L."/>
            <person name="Vaario L.M."/>
            <person name="Yamada A."/>
            <person name="Yan M."/>
            <person name="Wang P."/>
            <person name="Xu J."/>
            <person name="Bruns T."/>
            <person name="Baldrian P."/>
            <person name="Vilgalys R."/>
            <person name="Dunand C."/>
            <person name="Henrissat B."/>
            <person name="Grigoriev I.V."/>
            <person name="Hibbett D."/>
            <person name="Nagy L.G."/>
            <person name="Martin F.M."/>
        </authorList>
    </citation>
    <scope>NUCLEOTIDE SEQUENCE</scope>
    <source>
        <strain evidence="2">UP504</strain>
    </source>
</reference>
<feature type="compositionally biased region" description="Pro residues" evidence="1">
    <location>
        <begin position="113"/>
        <end position="126"/>
    </location>
</feature>
<feature type="region of interest" description="Disordered" evidence="1">
    <location>
        <begin position="113"/>
        <end position="154"/>
    </location>
</feature>
<gene>
    <name evidence="2" type="ORF">BS47DRAFT_1357109</name>
</gene>
<evidence type="ECO:0000313" key="3">
    <source>
        <dbReference type="Proteomes" id="UP000886523"/>
    </source>
</evidence>
<evidence type="ECO:0000313" key="2">
    <source>
        <dbReference type="EMBL" id="KAF9521199.1"/>
    </source>
</evidence>
<accession>A0A9P6E2G9</accession>
<evidence type="ECO:0000256" key="1">
    <source>
        <dbReference type="SAM" id="MobiDB-lite"/>
    </source>
</evidence>
<keyword evidence="3" id="KW-1185">Reference proteome</keyword>
<dbReference type="AlphaFoldDB" id="A0A9P6E2G9"/>
<protein>
    <submittedName>
        <fullName evidence="2">Uncharacterized protein</fullName>
    </submittedName>
</protein>
<sequence>MYFYNEGHITANIVGKRTYSLLTLMRTYAYTKIDAPQRAPGHNRSARAEYYKRIVQATFRTICLELELLSREAGRLSGRLSDCPSYYPHSPVDKFQPDWMQAWIASLEAPYPSPPQSLPSSPPASPAPDALQSSRDSPSSAPSPSPSPSPSLSVESEMNSLLCAEDLEAVLPAPSLFLNTDHYFGLSELTSLWDRIPSMDFQSGDLLSLGMPQFSDMPIY</sequence>
<name>A0A9P6E2G9_9AGAM</name>
<proteinExistence type="predicted"/>
<organism evidence="2 3">
    <name type="scientific">Hydnum rufescens UP504</name>
    <dbReference type="NCBI Taxonomy" id="1448309"/>
    <lineage>
        <taxon>Eukaryota</taxon>
        <taxon>Fungi</taxon>
        <taxon>Dikarya</taxon>
        <taxon>Basidiomycota</taxon>
        <taxon>Agaricomycotina</taxon>
        <taxon>Agaricomycetes</taxon>
        <taxon>Cantharellales</taxon>
        <taxon>Hydnaceae</taxon>
        <taxon>Hydnum</taxon>
    </lineage>
</organism>
<comment type="caution">
    <text evidence="2">The sequence shown here is derived from an EMBL/GenBank/DDBJ whole genome shotgun (WGS) entry which is preliminary data.</text>
</comment>
<feature type="compositionally biased region" description="Low complexity" evidence="1">
    <location>
        <begin position="127"/>
        <end position="140"/>
    </location>
</feature>
<dbReference type="EMBL" id="MU128909">
    <property type="protein sequence ID" value="KAF9521199.1"/>
    <property type="molecule type" value="Genomic_DNA"/>
</dbReference>
<dbReference type="Proteomes" id="UP000886523">
    <property type="component" value="Unassembled WGS sequence"/>
</dbReference>